<feature type="chain" id="PRO_5022859858" evidence="1">
    <location>
        <begin position="34"/>
        <end position="197"/>
    </location>
</feature>
<dbReference type="OrthoDB" id="744797at2759"/>
<dbReference type="Pfam" id="PF01190">
    <property type="entry name" value="Pollen_Ole_e_1"/>
    <property type="match status" value="1"/>
</dbReference>
<keyword evidence="1" id="KW-0732">Signal</keyword>
<feature type="signal peptide" evidence="1">
    <location>
        <begin position="1"/>
        <end position="33"/>
    </location>
</feature>
<sequence>MMTTQFMRNMRNSIKMIILLASIIFFLQSPVFAGKEDELLAGLWSREQMVKLAGYGEDKLSTVTIGGKLLCTSGRDNNHPYPISGAKVCVLCSTSERTNKSWAKGSTDVQGEFLIDLPSNLHATPDLEKKCSVSVFRIPRSSPCWRALTRKLETIKLVSAAEGVRVYTTGDICLAPKSLDEHMKERKKTKHAAFAFL</sequence>
<dbReference type="EMBL" id="BKCP01008181">
    <property type="protein sequence ID" value="GER48131.1"/>
    <property type="molecule type" value="Genomic_DNA"/>
</dbReference>
<dbReference type="Proteomes" id="UP000325081">
    <property type="component" value="Unassembled WGS sequence"/>
</dbReference>
<comment type="caution">
    <text evidence="2">The sequence shown here is derived from an EMBL/GenBank/DDBJ whole genome shotgun (WGS) entry which is preliminary data.</text>
</comment>
<gene>
    <name evidence="2" type="ORF">STAS_25288</name>
</gene>
<accession>A0A5A7QW95</accession>
<evidence type="ECO:0000313" key="3">
    <source>
        <dbReference type="Proteomes" id="UP000325081"/>
    </source>
</evidence>
<dbReference type="PANTHER" id="PTHR47273:SF6">
    <property type="entry name" value="POLLEN OLE E 1 ALLERGEN AND EXTENSIN FAMILY PROTEIN"/>
    <property type="match status" value="1"/>
</dbReference>
<proteinExistence type="predicted"/>
<keyword evidence="3" id="KW-1185">Reference proteome</keyword>
<evidence type="ECO:0000313" key="2">
    <source>
        <dbReference type="EMBL" id="GER48131.1"/>
    </source>
</evidence>
<name>A0A5A7QW95_STRAF</name>
<organism evidence="2 3">
    <name type="scientific">Striga asiatica</name>
    <name type="common">Asiatic witchweed</name>
    <name type="synonym">Buchnera asiatica</name>
    <dbReference type="NCBI Taxonomy" id="4170"/>
    <lineage>
        <taxon>Eukaryota</taxon>
        <taxon>Viridiplantae</taxon>
        <taxon>Streptophyta</taxon>
        <taxon>Embryophyta</taxon>
        <taxon>Tracheophyta</taxon>
        <taxon>Spermatophyta</taxon>
        <taxon>Magnoliopsida</taxon>
        <taxon>eudicotyledons</taxon>
        <taxon>Gunneridae</taxon>
        <taxon>Pentapetalae</taxon>
        <taxon>asterids</taxon>
        <taxon>lamiids</taxon>
        <taxon>Lamiales</taxon>
        <taxon>Orobanchaceae</taxon>
        <taxon>Buchnereae</taxon>
        <taxon>Striga</taxon>
    </lineage>
</organism>
<dbReference type="AlphaFoldDB" id="A0A5A7QW95"/>
<protein>
    <submittedName>
        <fullName evidence="2">Pollen Ole e 1 allergen and extensin family protein</fullName>
    </submittedName>
</protein>
<evidence type="ECO:0000256" key="1">
    <source>
        <dbReference type="SAM" id="SignalP"/>
    </source>
</evidence>
<reference evidence="3" key="1">
    <citation type="journal article" date="2019" name="Curr. Biol.">
        <title>Genome Sequence of Striga asiatica Provides Insight into the Evolution of Plant Parasitism.</title>
        <authorList>
            <person name="Yoshida S."/>
            <person name="Kim S."/>
            <person name="Wafula E.K."/>
            <person name="Tanskanen J."/>
            <person name="Kim Y.M."/>
            <person name="Honaas L."/>
            <person name="Yang Z."/>
            <person name="Spallek T."/>
            <person name="Conn C.E."/>
            <person name="Ichihashi Y."/>
            <person name="Cheong K."/>
            <person name="Cui S."/>
            <person name="Der J.P."/>
            <person name="Gundlach H."/>
            <person name="Jiao Y."/>
            <person name="Hori C."/>
            <person name="Ishida J.K."/>
            <person name="Kasahara H."/>
            <person name="Kiba T."/>
            <person name="Kim M.S."/>
            <person name="Koo N."/>
            <person name="Laohavisit A."/>
            <person name="Lee Y.H."/>
            <person name="Lumba S."/>
            <person name="McCourt P."/>
            <person name="Mortimer J.C."/>
            <person name="Mutuku J.M."/>
            <person name="Nomura T."/>
            <person name="Sasaki-Sekimoto Y."/>
            <person name="Seto Y."/>
            <person name="Wang Y."/>
            <person name="Wakatake T."/>
            <person name="Sakakibara H."/>
            <person name="Demura T."/>
            <person name="Yamaguchi S."/>
            <person name="Yoneyama K."/>
            <person name="Manabe R.I."/>
            <person name="Nelson D.C."/>
            <person name="Schulman A.H."/>
            <person name="Timko M.P."/>
            <person name="dePamphilis C.W."/>
            <person name="Choi D."/>
            <person name="Shirasu K."/>
        </authorList>
    </citation>
    <scope>NUCLEOTIDE SEQUENCE [LARGE SCALE GENOMIC DNA]</scope>
    <source>
        <strain evidence="3">cv. UVA1</strain>
    </source>
</reference>
<dbReference type="PANTHER" id="PTHR47273">
    <property type="entry name" value="EXPRESSED PROTEIN"/>
    <property type="match status" value="1"/>
</dbReference>